<gene>
    <name evidence="1" type="ORF">GCM10022395_19710</name>
</gene>
<proteinExistence type="predicted"/>
<protein>
    <submittedName>
        <fullName evidence="1">Uncharacterized protein</fullName>
    </submittedName>
</protein>
<dbReference type="Proteomes" id="UP001500954">
    <property type="component" value="Unassembled WGS sequence"/>
</dbReference>
<sequence>MQKIIILYAAFQSLEVRGFNNGMGVLGDKMYELRAICFGVGAIKDNCSKKDQTKESHEMV</sequence>
<name>A0ABP6XQC5_9FLAO</name>
<keyword evidence="2" id="KW-1185">Reference proteome</keyword>
<evidence type="ECO:0000313" key="1">
    <source>
        <dbReference type="EMBL" id="GAA3570092.1"/>
    </source>
</evidence>
<evidence type="ECO:0000313" key="2">
    <source>
        <dbReference type="Proteomes" id="UP001500954"/>
    </source>
</evidence>
<accession>A0ABP6XQC5</accession>
<dbReference type="EMBL" id="BAABCY010000053">
    <property type="protein sequence ID" value="GAA3570092.1"/>
    <property type="molecule type" value="Genomic_DNA"/>
</dbReference>
<comment type="caution">
    <text evidence="1">The sequence shown here is derived from an EMBL/GenBank/DDBJ whole genome shotgun (WGS) entry which is preliminary data.</text>
</comment>
<reference evidence="2" key="1">
    <citation type="journal article" date="2019" name="Int. J. Syst. Evol. Microbiol.">
        <title>The Global Catalogue of Microorganisms (GCM) 10K type strain sequencing project: providing services to taxonomists for standard genome sequencing and annotation.</title>
        <authorList>
            <consortium name="The Broad Institute Genomics Platform"/>
            <consortium name="The Broad Institute Genome Sequencing Center for Infectious Disease"/>
            <person name="Wu L."/>
            <person name="Ma J."/>
        </authorList>
    </citation>
    <scope>NUCLEOTIDE SEQUENCE [LARGE SCALE GENOMIC DNA]</scope>
    <source>
        <strain evidence="2">JCM 17111</strain>
    </source>
</reference>
<organism evidence="1 2">
    <name type="scientific">Snuella lapsa</name>
    <dbReference type="NCBI Taxonomy" id="870481"/>
    <lineage>
        <taxon>Bacteria</taxon>
        <taxon>Pseudomonadati</taxon>
        <taxon>Bacteroidota</taxon>
        <taxon>Flavobacteriia</taxon>
        <taxon>Flavobacteriales</taxon>
        <taxon>Flavobacteriaceae</taxon>
        <taxon>Snuella</taxon>
    </lineage>
</organism>